<evidence type="ECO:0000256" key="8">
    <source>
        <dbReference type="ARBA" id="ARBA00022842"/>
    </source>
</evidence>
<comment type="cofactor">
    <cofactor evidence="1">
        <name>Mn(2+)</name>
        <dbReference type="ChEBI" id="CHEBI:29035"/>
    </cofactor>
</comment>
<dbReference type="Gene3D" id="3.30.460.10">
    <property type="entry name" value="Beta Polymerase, domain 2"/>
    <property type="match status" value="1"/>
</dbReference>
<evidence type="ECO:0000256" key="6">
    <source>
        <dbReference type="ARBA" id="ARBA00022679"/>
    </source>
</evidence>
<dbReference type="PANTHER" id="PTHR12271">
    <property type="entry name" value="POLY A POLYMERASE CID PAP -RELATED"/>
    <property type="match status" value="1"/>
</dbReference>
<dbReference type="SUPFAM" id="SSF81301">
    <property type="entry name" value="Nucleotidyltransferase"/>
    <property type="match status" value="1"/>
</dbReference>
<keyword evidence="15" id="KW-1185">Reference proteome</keyword>
<dbReference type="SUPFAM" id="SSF81631">
    <property type="entry name" value="PAP/OAS1 substrate-binding domain"/>
    <property type="match status" value="1"/>
</dbReference>
<gene>
    <name evidence="14" type="ORF">KC01_LOCUS41817</name>
</gene>
<name>A0AAV2MRP0_KNICA</name>
<accession>A0AAV2MRP0</accession>
<feature type="region of interest" description="Disordered" evidence="11">
    <location>
        <begin position="1"/>
        <end position="26"/>
    </location>
</feature>
<dbReference type="Proteomes" id="UP001497482">
    <property type="component" value="Chromosome 9"/>
</dbReference>
<dbReference type="EC" id="2.7.7.19" evidence="4"/>
<comment type="subcellular location">
    <subcellularLocation>
        <location evidence="3">Cytoplasm</location>
    </subcellularLocation>
</comment>
<dbReference type="InterPro" id="IPR002058">
    <property type="entry name" value="PAP_assoc"/>
</dbReference>
<evidence type="ECO:0000259" key="13">
    <source>
        <dbReference type="Pfam" id="PF22600"/>
    </source>
</evidence>
<dbReference type="GO" id="GO:0046872">
    <property type="term" value="F:metal ion binding"/>
    <property type="evidence" value="ECO:0007669"/>
    <property type="project" value="UniProtKB-KW"/>
</dbReference>
<dbReference type="EMBL" id="OZ035831">
    <property type="protein sequence ID" value="CAL1615965.1"/>
    <property type="molecule type" value="Genomic_DNA"/>
</dbReference>
<evidence type="ECO:0000313" key="14">
    <source>
        <dbReference type="EMBL" id="CAL1615965.1"/>
    </source>
</evidence>
<keyword evidence="8" id="KW-0460">Magnesium</keyword>
<dbReference type="GO" id="GO:1990817">
    <property type="term" value="F:poly(A) RNA polymerase activity"/>
    <property type="evidence" value="ECO:0007669"/>
    <property type="project" value="UniProtKB-EC"/>
</dbReference>
<dbReference type="GO" id="GO:0005737">
    <property type="term" value="C:cytoplasm"/>
    <property type="evidence" value="ECO:0007669"/>
    <property type="project" value="UniProtKB-SubCell"/>
</dbReference>
<reference evidence="14 15" key="1">
    <citation type="submission" date="2024-04" db="EMBL/GenBank/DDBJ databases">
        <authorList>
            <person name="Waldvogel A.-M."/>
            <person name="Schoenle A."/>
        </authorList>
    </citation>
    <scope>NUCLEOTIDE SEQUENCE [LARGE SCALE GENOMIC DNA]</scope>
</reference>
<evidence type="ECO:0000256" key="1">
    <source>
        <dbReference type="ARBA" id="ARBA00001936"/>
    </source>
</evidence>
<dbReference type="GO" id="GO:0031123">
    <property type="term" value="P:RNA 3'-end processing"/>
    <property type="evidence" value="ECO:0007669"/>
    <property type="project" value="TreeGrafter"/>
</dbReference>
<dbReference type="Pfam" id="PF03828">
    <property type="entry name" value="PAP_assoc"/>
    <property type="match status" value="1"/>
</dbReference>
<dbReference type="PANTHER" id="PTHR12271:SF40">
    <property type="entry name" value="POLY(A) RNA POLYMERASE GLD2"/>
    <property type="match status" value="1"/>
</dbReference>
<evidence type="ECO:0000256" key="2">
    <source>
        <dbReference type="ARBA" id="ARBA00001946"/>
    </source>
</evidence>
<comment type="cofactor">
    <cofactor evidence="2">
        <name>Mg(2+)</name>
        <dbReference type="ChEBI" id="CHEBI:18420"/>
    </cofactor>
</comment>
<feature type="domain" description="PAP-associated" evidence="12">
    <location>
        <begin position="372"/>
        <end position="424"/>
    </location>
</feature>
<comment type="similarity">
    <text evidence="9">Belongs to the DNA polymerase type-B-like family. GLD2 subfamily.</text>
</comment>
<comment type="catalytic activity">
    <reaction evidence="10">
        <text>RNA(n) + ATP = RNA(n)-3'-adenine ribonucleotide + diphosphate</text>
        <dbReference type="Rhea" id="RHEA:11332"/>
        <dbReference type="Rhea" id="RHEA-COMP:14527"/>
        <dbReference type="Rhea" id="RHEA-COMP:17347"/>
        <dbReference type="ChEBI" id="CHEBI:30616"/>
        <dbReference type="ChEBI" id="CHEBI:33019"/>
        <dbReference type="ChEBI" id="CHEBI:140395"/>
        <dbReference type="ChEBI" id="CHEBI:173115"/>
        <dbReference type="EC" id="2.7.7.19"/>
    </reaction>
</comment>
<dbReference type="Gene3D" id="1.10.1410.10">
    <property type="match status" value="1"/>
</dbReference>
<evidence type="ECO:0000259" key="12">
    <source>
        <dbReference type="Pfam" id="PF03828"/>
    </source>
</evidence>
<evidence type="ECO:0000256" key="3">
    <source>
        <dbReference type="ARBA" id="ARBA00004496"/>
    </source>
</evidence>
<evidence type="ECO:0000256" key="5">
    <source>
        <dbReference type="ARBA" id="ARBA00022490"/>
    </source>
</evidence>
<evidence type="ECO:0000256" key="9">
    <source>
        <dbReference type="ARBA" id="ARBA00038491"/>
    </source>
</evidence>
<keyword evidence="5" id="KW-0963">Cytoplasm</keyword>
<dbReference type="AlphaFoldDB" id="A0AAV2MRP0"/>
<proteinExistence type="inferred from homology"/>
<dbReference type="CDD" id="cd05402">
    <property type="entry name" value="NT_PAP_TUTase"/>
    <property type="match status" value="1"/>
</dbReference>
<dbReference type="Pfam" id="PF22600">
    <property type="entry name" value="MTPAP-like_central"/>
    <property type="match status" value="1"/>
</dbReference>
<organism evidence="14 15">
    <name type="scientific">Knipowitschia caucasica</name>
    <name type="common">Caucasian dwarf goby</name>
    <name type="synonym">Pomatoschistus caucasicus</name>
    <dbReference type="NCBI Taxonomy" id="637954"/>
    <lineage>
        <taxon>Eukaryota</taxon>
        <taxon>Metazoa</taxon>
        <taxon>Chordata</taxon>
        <taxon>Craniata</taxon>
        <taxon>Vertebrata</taxon>
        <taxon>Euteleostomi</taxon>
        <taxon>Actinopterygii</taxon>
        <taxon>Neopterygii</taxon>
        <taxon>Teleostei</taxon>
        <taxon>Neoteleostei</taxon>
        <taxon>Acanthomorphata</taxon>
        <taxon>Gobiaria</taxon>
        <taxon>Gobiiformes</taxon>
        <taxon>Gobioidei</taxon>
        <taxon>Gobiidae</taxon>
        <taxon>Gobiinae</taxon>
        <taxon>Knipowitschia</taxon>
    </lineage>
</organism>
<dbReference type="InterPro" id="IPR054708">
    <property type="entry name" value="MTPAP-like_central"/>
</dbReference>
<evidence type="ECO:0000256" key="10">
    <source>
        <dbReference type="ARBA" id="ARBA00048830"/>
    </source>
</evidence>
<evidence type="ECO:0000256" key="11">
    <source>
        <dbReference type="SAM" id="MobiDB-lite"/>
    </source>
</evidence>
<keyword evidence="6" id="KW-0808">Transferase</keyword>
<evidence type="ECO:0000313" key="15">
    <source>
        <dbReference type="Proteomes" id="UP001497482"/>
    </source>
</evidence>
<feature type="domain" description="Poly(A) RNA polymerase mitochondrial-like central palm" evidence="13">
    <location>
        <begin position="151"/>
        <end position="284"/>
    </location>
</feature>
<keyword evidence="7" id="KW-0479">Metal-binding</keyword>
<sequence>MFPRKRGPRDHQVYYNGVPPVSSRSDFHKQTQHTNVNTYNGPGILPVYQWNPKPIPIYPASPQVTNSRKRQYSHGSPAVHHVKRQRVESFHTDDFNPSFESPPLPQTHLPVIAKVSHDTTSNKPRIPSHRLLAESPETPISLRVDANDKMSAQMVELFEACQQQTSDLLKKEGYRARLQKDIQRLYPDGRLYLTGSTMSGLGCRSSDADLCLVIKLKQTNVKVIDVLFAVLRLLRNLDYVDRVLLIRAKVPILRFKERGSNLEFDLNVNNTVGIRNTFLLRSYTNADIRIRPFMLVVKKWARHYEINDASKGTLSSYALALMALNYLQLVKPPVLPSLQKDHPTYFDSCLDLDMVPDGSQRVPCYRSKNKSSLGELFLGFLEYYALTFRWDSQIISVREGRTLPKTSGWMGKFINVEEPFEGHNVARAVYEASKFEIIKKKIVESYHILKGKKDLTSLLPLRAIINREQIGRR</sequence>
<evidence type="ECO:0000256" key="7">
    <source>
        <dbReference type="ARBA" id="ARBA00022723"/>
    </source>
</evidence>
<evidence type="ECO:0000256" key="4">
    <source>
        <dbReference type="ARBA" id="ARBA00012388"/>
    </source>
</evidence>
<dbReference type="InterPro" id="IPR043519">
    <property type="entry name" value="NT_sf"/>
</dbReference>
<protein>
    <recommendedName>
        <fullName evidence="4">polynucleotide adenylyltransferase</fullName>
        <ecNumber evidence="4">2.7.7.19</ecNumber>
    </recommendedName>
</protein>